<dbReference type="PANTHER" id="PTHR47019">
    <property type="entry name" value="LIPID II FLIPPASE MURJ"/>
    <property type="match status" value="1"/>
</dbReference>
<feature type="transmembrane region" description="Helical" evidence="8">
    <location>
        <begin position="208"/>
        <end position="228"/>
    </location>
</feature>
<dbReference type="InterPro" id="IPR004268">
    <property type="entry name" value="MurJ"/>
</dbReference>
<evidence type="ECO:0000313" key="10">
    <source>
        <dbReference type="Proteomes" id="UP000316612"/>
    </source>
</evidence>
<gene>
    <name evidence="9" type="ORF">AUR04nite_15700</name>
</gene>
<sequence length="594" mass="62906">MSQVPNPFQGSDHPVTGALEMIPEPVAEQAALKESAPAGAPVEGSRSKVYALMASGTLVSRVLGFVRTALLAVAIGSVTSVADIFEKANVIPTIIFMLLAGGIFNVVLIPQLIKASKAADRGASYTSKLITLTIVVMGALSLLLTLCAKPIITALTNNWTEPMIALGTAFAYWSLPQIFFYGVYAVLGQVLNANGRFAAFMWAPAANNIIQLIVIGSFIAVFGAYSTGDPMDTWSTAKTIWLAGGATFGIVMQAVVLLWPLKKTGLKLKLDFSWRGMGLRHVGKLAAWTLAAMVIGNLSSLLYSKIVSAATAARATLPADQAASVAGEYALNTSQLITVLPHSLFALTVATVLFNDFTRAFHENRREDVGGLLARGMRSTAIPIVFCTVVFIVLAGPLGRLFAGHSEYAAQASGALGQLLVLTALGLPFKSLQFFMLRVFFAEEDTRTPMLIQTATAALGLVLAFTAAAVVDPMHIAAAIAFIYGLSNVLAAIGTHYLVKRRYGDYGIAGVIDTYVRIGWMAVLSAVAGCLVLWLLGGFNFGFAYDSLATAIITICVVGGVMAAAFIGLLYKTKVPELDGFLGPILRRIPGLKR</sequence>
<feature type="transmembrane region" description="Helical" evidence="8">
    <location>
        <begin position="90"/>
        <end position="109"/>
    </location>
</feature>
<comment type="subcellular location">
    <subcellularLocation>
        <location evidence="1">Cell membrane</location>
        <topology evidence="1">Multi-pass membrane protein</topology>
    </subcellularLocation>
</comment>
<dbReference type="RefSeq" id="WP_246055441.1">
    <property type="nucleotide sequence ID" value="NZ_BAAAJL010000003.1"/>
</dbReference>
<feature type="transmembrane region" description="Helical" evidence="8">
    <location>
        <begin position="476"/>
        <end position="498"/>
    </location>
</feature>
<dbReference type="GO" id="GO:0015648">
    <property type="term" value="F:lipid-linked peptidoglycan transporter activity"/>
    <property type="evidence" value="ECO:0007669"/>
    <property type="project" value="TreeGrafter"/>
</dbReference>
<evidence type="ECO:0000256" key="4">
    <source>
        <dbReference type="ARBA" id="ARBA00022960"/>
    </source>
</evidence>
<evidence type="ECO:0000256" key="8">
    <source>
        <dbReference type="SAM" id="Phobius"/>
    </source>
</evidence>
<keyword evidence="5" id="KW-0573">Peptidoglycan synthesis</keyword>
<dbReference type="Proteomes" id="UP000316612">
    <property type="component" value="Unassembled WGS sequence"/>
</dbReference>
<feature type="transmembrane region" description="Helical" evidence="8">
    <location>
        <begin position="548"/>
        <end position="571"/>
    </location>
</feature>
<feature type="transmembrane region" description="Helical" evidence="8">
    <location>
        <begin position="164"/>
        <end position="187"/>
    </location>
</feature>
<dbReference type="InterPro" id="IPR051050">
    <property type="entry name" value="Lipid_II_flippase_MurJ/MviN"/>
</dbReference>
<keyword evidence="3 8" id="KW-0812">Transmembrane</keyword>
<feature type="transmembrane region" description="Helical" evidence="8">
    <location>
        <begin position="282"/>
        <end position="303"/>
    </location>
</feature>
<evidence type="ECO:0000256" key="2">
    <source>
        <dbReference type="ARBA" id="ARBA00022475"/>
    </source>
</evidence>
<feature type="transmembrane region" description="Helical" evidence="8">
    <location>
        <begin position="58"/>
        <end position="78"/>
    </location>
</feature>
<evidence type="ECO:0000256" key="6">
    <source>
        <dbReference type="ARBA" id="ARBA00022989"/>
    </source>
</evidence>
<dbReference type="EMBL" id="BJNY01000008">
    <property type="protein sequence ID" value="GED06038.1"/>
    <property type="molecule type" value="Genomic_DNA"/>
</dbReference>
<feature type="transmembrane region" description="Helical" evidence="8">
    <location>
        <begin position="518"/>
        <end position="536"/>
    </location>
</feature>
<keyword evidence="4" id="KW-0133">Cell shape</keyword>
<proteinExistence type="predicted"/>
<dbReference type="GO" id="GO:0008360">
    <property type="term" value="P:regulation of cell shape"/>
    <property type="evidence" value="ECO:0007669"/>
    <property type="project" value="UniProtKB-KW"/>
</dbReference>
<organism evidence="9 10">
    <name type="scientific">Glutamicibacter uratoxydans</name>
    <name type="common">Arthrobacter uratoxydans</name>
    <dbReference type="NCBI Taxonomy" id="43667"/>
    <lineage>
        <taxon>Bacteria</taxon>
        <taxon>Bacillati</taxon>
        <taxon>Actinomycetota</taxon>
        <taxon>Actinomycetes</taxon>
        <taxon>Micrococcales</taxon>
        <taxon>Micrococcaceae</taxon>
        <taxon>Glutamicibacter</taxon>
    </lineage>
</organism>
<comment type="caution">
    <text evidence="9">The sequence shown here is derived from an EMBL/GenBank/DDBJ whole genome shotgun (WGS) entry which is preliminary data.</text>
</comment>
<evidence type="ECO:0000256" key="1">
    <source>
        <dbReference type="ARBA" id="ARBA00004651"/>
    </source>
</evidence>
<feature type="transmembrane region" description="Helical" evidence="8">
    <location>
        <begin position="450"/>
        <end position="470"/>
    </location>
</feature>
<keyword evidence="6 8" id="KW-1133">Transmembrane helix</keyword>
<name>A0A4Y4DRP2_GLUUR</name>
<evidence type="ECO:0000313" key="9">
    <source>
        <dbReference type="EMBL" id="GED06038.1"/>
    </source>
</evidence>
<evidence type="ECO:0000256" key="7">
    <source>
        <dbReference type="ARBA" id="ARBA00023136"/>
    </source>
</evidence>
<dbReference type="GO" id="GO:0009252">
    <property type="term" value="P:peptidoglycan biosynthetic process"/>
    <property type="evidence" value="ECO:0007669"/>
    <property type="project" value="UniProtKB-KW"/>
</dbReference>
<feature type="transmembrane region" description="Helical" evidence="8">
    <location>
        <begin position="339"/>
        <end position="358"/>
    </location>
</feature>
<dbReference type="GO" id="GO:0034204">
    <property type="term" value="P:lipid translocation"/>
    <property type="evidence" value="ECO:0007669"/>
    <property type="project" value="TreeGrafter"/>
</dbReference>
<feature type="transmembrane region" description="Helical" evidence="8">
    <location>
        <begin position="408"/>
        <end position="429"/>
    </location>
</feature>
<feature type="transmembrane region" description="Helical" evidence="8">
    <location>
        <begin position="129"/>
        <end position="152"/>
    </location>
</feature>
<protein>
    <submittedName>
        <fullName evidence="9">Lipid II flippase MurJ</fullName>
    </submittedName>
</protein>
<dbReference type="Pfam" id="PF03023">
    <property type="entry name" value="MurJ"/>
    <property type="match status" value="1"/>
</dbReference>
<keyword evidence="7 8" id="KW-0472">Membrane</keyword>
<keyword evidence="10" id="KW-1185">Reference proteome</keyword>
<reference evidence="9 10" key="1">
    <citation type="submission" date="2019-06" db="EMBL/GenBank/DDBJ databases">
        <title>Whole genome shotgun sequence of Glutamicibacter uratoxydans NBRC 15515.</title>
        <authorList>
            <person name="Hosoyama A."/>
            <person name="Uohara A."/>
            <person name="Ohji S."/>
            <person name="Ichikawa N."/>
        </authorList>
    </citation>
    <scope>NUCLEOTIDE SEQUENCE [LARGE SCALE GENOMIC DNA]</scope>
    <source>
        <strain evidence="9 10">NBRC 15515</strain>
    </source>
</reference>
<feature type="transmembrane region" description="Helical" evidence="8">
    <location>
        <begin position="379"/>
        <end position="402"/>
    </location>
</feature>
<dbReference type="AlphaFoldDB" id="A0A4Y4DRP2"/>
<accession>A0A4Y4DRP2</accession>
<feature type="transmembrane region" description="Helical" evidence="8">
    <location>
        <begin position="240"/>
        <end position="261"/>
    </location>
</feature>
<dbReference type="GO" id="GO:0005886">
    <property type="term" value="C:plasma membrane"/>
    <property type="evidence" value="ECO:0007669"/>
    <property type="project" value="UniProtKB-SubCell"/>
</dbReference>
<keyword evidence="2" id="KW-1003">Cell membrane</keyword>
<evidence type="ECO:0000256" key="5">
    <source>
        <dbReference type="ARBA" id="ARBA00022984"/>
    </source>
</evidence>
<dbReference type="PRINTS" id="PR01806">
    <property type="entry name" value="VIRFACTRMVIN"/>
</dbReference>
<dbReference type="PANTHER" id="PTHR47019:SF1">
    <property type="entry name" value="LIPID II FLIPPASE MURJ"/>
    <property type="match status" value="1"/>
</dbReference>
<evidence type="ECO:0000256" key="3">
    <source>
        <dbReference type="ARBA" id="ARBA00022692"/>
    </source>
</evidence>